<evidence type="ECO:0000256" key="1">
    <source>
        <dbReference type="ARBA" id="ARBA00038283"/>
    </source>
</evidence>
<dbReference type="InterPro" id="IPR036390">
    <property type="entry name" value="WH_DNA-bd_sf"/>
</dbReference>
<dbReference type="Gene3D" id="1.10.10.10">
    <property type="entry name" value="Winged helix-like DNA-binding domain superfamily/Winged helix DNA-binding domain"/>
    <property type="match status" value="2"/>
</dbReference>
<feature type="domain" description="Initiator Rep protein WH1" evidence="2">
    <location>
        <begin position="49"/>
        <end position="191"/>
    </location>
</feature>
<gene>
    <name evidence="3" type="ORF">CW895_14770</name>
</gene>
<dbReference type="Pfam" id="PF01051">
    <property type="entry name" value="Rep3_N"/>
    <property type="match status" value="1"/>
</dbReference>
<dbReference type="InterPro" id="IPR000525">
    <property type="entry name" value="Initiator_Rep_WH1"/>
</dbReference>
<evidence type="ECO:0000259" key="2">
    <source>
        <dbReference type="Pfam" id="PF01051"/>
    </source>
</evidence>
<organism evidence="3 4">
    <name type="scientific">Listeria monocytogenes</name>
    <dbReference type="NCBI Taxonomy" id="1639"/>
    <lineage>
        <taxon>Bacteria</taxon>
        <taxon>Bacillati</taxon>
        <taxon>Bacillota</taxon>
        <taxon>Bacilli</taxon>
        <taxon>Bacillales</taxon>
        <taxon>Listeriaceae</taxon>
        <taxon>Listeria</taxon>
    </lineage>
</organism>
<comment type="caution">
    <text evidence="3">The sequence shown here is derived from an EMBL/GenBank/DDBJ whole genome shotgun (WGS) entry which is preliminary data.</text>
</comment>
<dbReference type="EMBL" id="AABEKN010000008">
    <property type="protein sequence ID" value="EAG9355053.1"/>
    <property type="molecule type" value="Genomic_DNA"/>
</dbReference>
<dbReference type="Pfam" id="PF21205">
    <property type="entry name" value="Rep3_C"/>
    <property type="match status" value="1"/>
</dbReference>
<protein>
    <submittedName>
        <fullName evidence="3">RepB family plasmid replication initiator protein</fullName>
    </submittedName>
</protein>
<proteinExistence type="inferred from homology"/>
<dbReference type="SUPFAM" id="SSF46785">
    <property type="entry name" value="Winged helix' DNA-binding domain"/>
    <property type="match status" value="2"/>
</dbReference>
<reference evidence="3 4" key="1">
    <citation type="submission" date="2019-04" db="EMBL/GenBank/DDBJ databases">
        <authorList>
            <consortium name="GenomeTrakr network: Whole genome sequencing for foodborne pathogen traceback"/>
        </authorList>
    </citation>
    <scope>NUCLEOTIDE SEQUENCE [LARGE SCALE GENOMIC DNA]</scope>
    <source>
        <strain evidence="3 4">CFSAN072502</strain>
    </source>
</reference>
<evidence type="ECO:0000313" key="3">
    <source>
        <dbReference type="EMBL" id="EAG9355053.1"/>
    </source>
</evidence>
<dbReference type="AlphaFoldDB" id="A0A823IYQ5"/>
<name>A0A823IYQ5_LISMN</name>
<dbReference type="Proteomes" id="UP000524387">
    <property type="component" value="Unassembled WGS sequence"/>
</dbReference>
<dbReference type="InterPro" id="IPR036388">
    <property type="entry name" value="WH-like_DNA-bd_sf"/>
</dbReference>
<accession>A0A823IYQ5</accession>
<dbReference type="GO" id="GO:0006270">
    <property type="term" value="P:DNA replication initiation"/>
    <property type="evidence" value="ECO:0007669"/>
    <property type="project" value="InterPro"/>
</dbReference>
<dbReference type="GO" id="GO:0003887">
    <property type="term" value="F:DNA-directed DNA polymerase activity"/>
    <property type="evidence" value="ECO:0007669"/>
    <property type="project" value="InterPro"/>
</dbReference>
<sequence>MYIILALFINIAYNNTINLFSCAITEVVIMEELQIFNAEEIQSQQSKTITKSKDLIQKARHSLSAKELTLVDFMVSKLEETDKDLFFVDTTIAEINEVCNFGQGGAAHSSTEKALLNLANKGFWMLLEDGTKTIGRWLEKPYIKAGQTRLKLDSDMAPYLLNLVDGKKSRFFFKDIINLKSIYAKKLYESLRSYQEEEITMSVNEIKILFNKEDLEWYRVLAYLRKAKNDINNFTTIEVSYLTVKEGRETVAIQFKIKQKDQVLLDAQGNVLNK</sequence>
<comment type="similarity">
    <text evidence="1">Belongs to the initiator RepB protein family.</text>
</comment>
<evidence type="ECO:0000313" key="4">
    <source>
        <dbReference type="Proteomes" id="UP000524387"/>
    </source>
</evidence>